<dbReference type="InterPro" id="IPR036034">
    <property type="entry name" value="PDZ_sf"/>
</dbReference>
<reference evidence="5 6" key="1">
    <citation type="submission" date="2014-09" db="EMBL/GenBank/DDBJ databases">
        <authorList>
            <person name="Martin A.A."/>
        </authorList>
    </citation>
    <scope>NUCLEOTIDE SEQUENCE</scope>
    <source>
        <strain evidence="6">ED321</strain>
        <strain evidence="5">ED321 Heterogonic</strain>
    </source>
</reference>
<dbReference type="WBParaSite" id="SRAE_2000184500.1">
    <property type="protein sequence ID" value="SRAE_2000184500.1"/>
    <property type="gene ID" value="WBGene00262051"/>
</dbReference>
<evidence type="ECO:0000313" key="6">
    <source>
        <dbReference type="Proteomes" id="UP000035682"/>
    </source>
</evidence>
<dbReference type="SUPFAM" id="SSF50156">
    <property type="entry name" value="PDZ domain-like"/>
    <property type="match status" value="1"/>
</dbReference>
<evidence type="ECO:0000313" key="7">
    <source>
        <dbReference type="WBParaSite" id="SRAE_2000184500.1"/>
    </source>
</evidence>
<dbReference type="GO" id="GO:0005737">
    <property type="term" value="C:cytoplasm"/>
    <property type="evidence" value="ECO:0007669"/>
    <property type="project" value="UniProtKB-SubCell"/>
</dbReference>
<proteinExistence type="predicted"/>
<keyword evidence="3" id="KW-0812">Transmembrane</keyword>
<feature type="domain" description="PDZ" evidence="4">
    <location>
        <begin position="95"/>
        <end position="185"/>
    </location>
</feature>
<dbReference type="OrthoDB" id="10041077at2759"/>
<gene>
    <name evidence="5 7 8" type="ORF">SRAE_2000184500</name>
</gene>
<dbReference type="Proteomes" id="UP000035682">
    <property type="component" value="Unplaced"/>
</dbReference>
<evidence type="ECO:0000256" key="1">
    <source>
        <dbReference type="ARBA" id="ARBA00004496"/>
    </source>
</evidence>
<dbReference type="CTD" id="36379545"/>
<protein>
    <submittedName>
        <fullName evidence="5 7">PDZ domain and LETM1-like domain-containing protein</fullName>
    </submittedName>
</protein>
<accession>A0A090LI79</accession>
<dbReference type="PANTHER" id="PTHR15963">
    <property type="entry name" value="GENERAL RECEPTOR FOR PHOSPHOINOSITIDES 1-ASSOCIATED SCAFFOLD PROTEIN-RELATED"/>
    <property type="match status" value="1"/>
</dbReference>
<reference evidence="7" key="2">
    <citation type="submission" date="2020-12" db="UniProtKB">
        <authorList>
            <consortium name="WormBaseParasite"/>
        </authorList>
    </citation>
    <scope>IDENTIFICATION</scope>
</reference>
<dbReference type="PANTHER" id="PTHR15963:SF5">
    <property type="entry name" value="SHORT SPINDLE 6, ISOFORM A"/>
    <property type="match status" value="1"/>
</dbReference>
<evidence type="ECO:0000313" key="8">
    <source>
        <dbReference type="WormBase" id="SRAE_2000184500"/>
    </source>
</evidence>
<organism evidence="5">
    <name type="scientific">Strongyloides ratti</name>
    <name type="common">Parasitic roundworm</name>
    <dbReference type="NCBI Taxonomy" id="34506"/>
    <lineage>
        <taxon>Eukaryota</taxon>
        <taxon>Metazoa</taxon>
        <taxon>Ecdysozoa</taxon>
        <taxon>Nematoda</taxon>
        <taxon>Chromadorea</taxon>
        <taxon>Rhabditida</taxon>
        <taxon>Tylenchina</taxon>
        <taxon>Panagrolaimomorpha</taxon>
        <taxon>Strongyloidoidea</taxon>
        <taxon>Strongyloididae</taxon>
        <taxon>Strongyloides</taxon>
    </lineage>
</organism>
<dbReference type="Gene3D" id="2.30.42.10">
    <property type="match status" value="1"/>
</dbReference>
<dbReference type="PROSITE" id="PS50106">
    <property type="entry name" value="PDZ"/>
    <property type="match status" value="1"/>
</dbReference>
<keyword evidence="3" id="KW-1133">Transmembrane helix</keyword>
<dbReference type="SMART" id="SM00228">
    <property type="entry name" value="PDZ"/>
    <property type="match status" value="1"/>
</dbReference>
<dbReference type="STRING" id="34506.A0A090LI79"/>
<evidence type="ECO:0000259" key="4">
    <source>
        <dbReference type="PROSITE" id="PS50106"/>
    </source>
</evidence>
<dbReference type="WormBase" id="SRAE_2000184500">
    <property type="protein sequence ID" value="SRP03066"/>
    <property type="gene ID" value="WBGene00262051"/>
</dbReference>
<keyword evidence="6" id="KW-1185">Reference proteome</keyword>
<dbReference type="GeneID" id="36379545"/>
<feature type="transmembrane region" description="Helical" evidence="3">
    <location>
        <begin position="421"/>
        <end position="444"/>
    </location>
</feature>
<keyword evidence="2" id="KW-0963">Cytoplasm</keyword>
<dbReference type="InterPro" id="IPR052122">
    <property type="entry name" value="Intracell_Traff_Signaling_Reg"/>
</dbReference>
<evidence type="ECO:0000256" key="2">
    <source>
        <dbReference type="ARBA" id="ARBA00022490"/>
    </source>
</evidence>
<comment type="subcellular location">
    <subcellularLocation>
        <location evidence="1">Cytoplasm</location>
    </subcellularLocation>
</comment>
<dbReference type="InterPro" id="IPR001478">
    <property type="entry name" value="PDZ"/>
</dbReference>
<dbReference type="RefSeq" id="XP_024506380.1">
    <property type="nucleotide sequence ID" value="XM_024652844.1"/>
</dbReference>
<dbReference type="Pfam" id="PF00595">
    <property type="entry name" value="PDZ"/>
    <property type="match status" value="1"/>
</dbReference>
<dbReference type="AlphaFoldDB" id="A0A090LI79"/>
<evidence type="ECO:0000313" key="5">
    <source>
        <dbReference type="EMBL" id="CEF67180.1"/>
    </source>
</evidence>
<evidence type="ECO:0000256" key="3">
    <source>
        <dbReference type="SAM" id="Phobius"/>
    </source>
</evidence>
<dbReference type="EMBL" id="LN609529">
    <property type="protein sequence ID" value="CEF67180.1"/>
    <property type="molecule type" value="Genomic_DNA"/>
</dbReference>
<keyword evidence="3" id="KW-0472">Membrane</keyword>
<sequence>MTNENNTVDISKNCTNIIDDNISGISSQKGFIRRWLPSFNLNILNSSKSFCCRRNNSTFIIEVPLRKDMMNIFEDQLLNDRTVKTNPSLNDRRRTLLIKKNTKDENFGFTIQSYLLKRDGSDEVEPITYIDSVRKSSPASRAGLIAGDVIVAINGKIVIDYTHDQLKDLITSLTQMRVIVVFENMQKRIDLSKRQIELEHILESKLGELDQLEIEEKNIYLNATEKRFNFSKSQISMSSNGSSSKDSAIGGSVKSDLISNTCTSISSNNSISSYQKITIPSATREVCYNSKISLEGESDESNVKGLSTRFASSFFIYQHQKIPSSIRLALLSTSVHHMSPKKLSQEPDGILNKCKKSFEMNFPTMYAFQKHLFDGCKSCVSDLKMYNNLRKRQKNNEKSLEDFDKKELECLIKTSSDRTKLYLIAFVAVLPLTIYPLALAIVFLPRISVTHHFWTKKNYKNFFSINVALKYNLHYDSLLSGIKIKESSNLPLKFCEINKDLINIPKLEEMDFEQRFNLSLFHQVSLFNAINNLKEKSFLIYCLDNKLREELNLNVDKMNEEEVIMQLYMRKIYFENTDNVEVLKKKLKEWLKYSGNFYIKGHESFLLYAPIIEKGSSC</sequence>
<name>A0A090LI79_STRRB</name>